<evidence type="ECO:0000256" key="4">
    <source>
        <dbReference type="ARBA" id="ARBA00022705"/>
    </source>
</evidence>
<gene>
    <name evidence="9" type="ORF">INT45_001916</name>
</gene>
<evidence type="ECO:0000256" key="2">
    <source>
        <dbReference type="ARBA" id="ARBA00007299"/>
    </source>
</evidence>
<dbReference type="EMBL" id="JAEPRB010000054">
    <property type="protein sequence ID" value="KAG2223782.1"/>
    <property type="molecule type" value="Genomic_DNA"/>
</dbReference>
<dbReference type="OrthoDB" id="336885at2759"/>
<evidence type="ECO:0000313" key="10">
    <source>
        <dbReference type="Proteomes" id="UP000646827"/>
    </source>
</evidence>
<dbReference type="Proteomes" id="UP000646827">
    <property type="component" value="Unassembled WGS sequence"/>
</dbReference>
<dbReference type="InterPro" id="IPR016722">
    <property type="entry name" value="DNA_pol_alpha_bsu"/>
</dbReference>
<evidence type="ECO:0000256" key="1">
    <source>
        <dbReference type="ARBA" id="ARBA00004123"/>
    </source>
</evidence>
<dbReference type="GO" id="GO:0005658">
    <property type="term" value="C:alpha DNA polymerase:primase complex"/>
    <property type="evidence" value="ECO:0007669"/>
    <property type="project" value="TreeGrafter"/>
</dbReference>
<feature type="compositionally biased region" description="Low complexity" evidence="6">
    <location>
        <begin position="53"/>
        <end position="64"/>
    </location>
</feature>
<evidence type="ECO:0000259" key="8">
    <source>
        <dbReference type="Pfam" id="PF22062"/>
    </source>
</evidence>
<keyword evidence="4" id="KW-0235">DNA replication</keyword>
<evidence type="ECO:0000313" key="9">
    <source>
        <dbReference type="EMBL" id="KAG2223782.1"/>
    </source>
</evidence>
<evidence type="ECO:0000256" key="5">
    <source>
        <dbReference type="ARBA" id="ARBA00023242"/>
    </source>
</evidence>
<dbReference type="AlphaFoldDB" id="A0A8H7S8P7"/>
<dbReference type="GO" id="GO:0006270">
    <property type="term" value="P:DNA replication initiation"/>
    <property type="evidence" value="ECO:0007669"/>
    <property type="project" value="TreeGrafter"/>
</dbReference>
<accession>A0A8H7S8P7</accession>
<evidence type="ECO:0000256" key="6">
    <source>
        <dbReference type="SAM" id="MobiDB-lite"/>
    </source>
</evidence>
<dbReference type="PANTHER" id="PTHR23061:SF12">
    <property type="entry name" value="DNA POLYMERASE ALPHA SUBUNIT B"/>
    <property type="match status" value="1"/>
</dbReference>
<name>A0A8H7S8P7_9FUNG</name>
<dbReference type="InterPro" id="IPR054300">
    <property type="entry name" value="OB_DPOA2"/>
</dbReference>
<dbReference type="Pfam" id="PF04042">
    <property type="entry name" value="DNA_pol_E_B"/>
    <property type="match status" value="1"/>
</dbReference>
<feature type="domain" description="DNA polymerase alpha/delta/epsilon subunit B" evidence="7">
    <location>
        <begin position="328"/>
        <end position="529"/>
    </location>
</feature>
<dbReference type="PANTHER" id="PTHR23061">
    <property type="entry name" value="DNA POLYMERASE 2 ALPHA 70 KDA SUBUNIT"/>
    <property type="match status" value="1"/>
</dbReference>
<dbReference type="InterPro" id="IPR007185">
    <property type="entry name" value="DNA_pol_a/d/e_bsu"/>
</dbReference>
<feature type="non-terminal residue" evidence="9">
    <location>
        <position position="1"/>
    </location>
</feature>
<keyword evidence="10" id="KW-1185">Reference proteome</keyword>
<dbReference type="GO" id="GO:0003677">
    <property type="term" value="F:DNA binding"/>
    <property type="evidence" value="ECO:0007669"/>
    <property type="project" value="InterPro"/>
</dbReference>
<sequence>ASLCRIYNLSAQDVKFKWEAFSLNLGTGVVVPTIELIRQLKTNLQREFEQNLQQGGTDHQPQQQNDRKVKSNNMGFDLSEYTMDTDDGDVLENFMSRLVQDKRSVTATKATTNTTEALRVGEPMDVNELSSLNQSQGPSLSKATPIKAVNSVEDTYNNNLSLRGPVDAKTKRTKIDLIRPSVKEYRYMFEKIKDRADVLDEQIEYLSEFLNKEKEQEFTNPTRPNQEQILAVGRICSDAAEGKLNDKSVMLETSRDLGMGKRVRLDLTKVYNYSLFPGQIVGVEGTNNTGKTLVVDKILMPQIPPALERTADNIDEYHQLTQGKAIEIILASGPYTLDSDLAYQPLEELLKTCIKQRPDVLILLGPFVSEQHPSFINGSIDVTPEDIFQERVANKLSKFVQECTGTRVMILPHADDIIHQYPVFPQPSLPTQSFGLTNIETLSNPALVNINGTTFAIGNIDINKNLSREEIAKSNDDRLARLSGHILQQHSFYPLFPAALTDSIDAEQVADIQIPIKPDILIMPSQLKRSIKSVEQVLCINPGQLSRKQATGSYVRFTIHGTPDLVKSKILERARVDLIKL</sequence>
<dbReference type="PIRSF" id="PIRSF018300">
    <property type="entry name" value="DNA_pol_alph_2"/>
    <property type="match status" value="1"/>
</dbReference>
<feature type="region of interest" description="Disordered" evidence="6">
    <location>
        <begin position="51"/>
        <end position="70"/>
    </location>
</feature>
<proteinExistence type="inferred from homology"/>
<protein>
    <recommendedName>
        <fullName evidence="3">DNA polymerase alpha subunit B</fullName>
    </recommendedName>
</protein>
<organism evidence="9 10">
    <name type="scientific">Circinella minor</name>
    <dbReference type="NCBI Taxonomy" id="1195481"/>
    <lineage>
        <taxon>Eukaryota</taxon>
        <taxon>Fungi</taxon>
        <taxon>Fungi incertae sedis</taxon>
        <taxon>Mucoromycota</taxon>
        <taxon>Mucoromycotina</taxon>
        <taxon>Mucoromycetes</taxon>
        <taxon>Mucorales</taxon>
        <taxon>Lichtheimiaceae</taxon>
        <taxon>Circinella</taxon>
    </lineage>
</organism>
<comment type="subcellular location">
    <subcellularLocation>
        <location evidence="1">Nucleus</location>
    </subcellularLocation>
</comment>
<feature type="domain" description="DNA polymerase alpha subunit B OB" evidence="8">
    <location>
        <begin position="197"/>
        <end position="299"/>
    </location>
</feature>
<evidence type="ECO:0000256" key="3">
    <source>
        <dbReference type="ARBA" id="ARBA00018596"/>
    </source>
</evidence>
<comment type="caution">
    <text evidence="9">The sequence shown here is derived from an EMBL/GenBank/DDBJ whole genome shotgun (WGS) entry which is preliminary data.</text>
</comment>
<keyword evidence="5" id="KW-0539">Nucleus</keyword>
<dbReference type="Gene3D" id="3.60.21.60">
    <property type="match status" value="2"/>
</dbReference>
<evidence type="ECO:0000259" key="7">
    <source>
        <dbReference type="Pfam" id="PF04042"/>
    </source>
</evidence>
<comment type="similarity">
    <text evidence="2">Belongs to the DNA polymerase alpha subunit B family.</text>
</comment>
<dbReference type="Pfam" id="PF22062">
    <property type="entry name" value="OB_DPOA2"/>
    <property type="match status" value="1"/>
</dbReference>
<reference evidence="9 10" key="1">
    <citation type="submission" date="2020-12" db="EMBL/GenBank/DDBJ databases">
        <title>Metabolic potential, ecology and presence of endohyphal bacteria is reflected in genomic diversity of Mucoromycotina.</title>
        <authorList>
            <person name="Muszewska A."/>
            <person name="Okrasinska A."/>
            <person name="Steczkiewicz K."/>
            <person name="Drgas O."/>
            <person name="Orlowska M."/>
            <person name="Perlinska-Lenart U."/>
            <person name="Aleksandrzak-Piekarczyk T."/>
            <person name="Szatraj K."/>
            <person name="Zielenkiewicz U."/>
            <person name="Pilsyk S."/>
            <person name="Malc E."/>
            <person name="Mieczkowski P."/>
            <person name="Kruszewska J.S."/>
            <person name="Biernat P."/>
            <person name="Pawlowska J."/>
        </authorList>
    </citation>
    <scope>NUCLEOTIDE SEQUENCE [LARGE SCALE GENOMIC DNA]</scope>
    <source>
        <strain evidence="9 10">CBS 142.35</strain>
    </source>
</reference>